<dbReference type="EMBL" id="CAMAPF010000062">
    <property type="protein sequence ID" value="CAH9089462.1"/>
    <property type="molecule type" value="Genomic_DNA"/>
</dbReference>
<reference evidence="1" key="1">
    <citation type="submission" date="2022-07" db="EMBL/GenBank/DDBJ databases">
        <authorList>
            <person name="Macas J."/>
            <person name="Novak P."/>
            <person name="Neumann P."/>
        </authorList>
    </citation>
    <scope>NUCLEOTIDE SEQUENCE</scope>
</reference>
<protein>
    <submittedName>
        <fullName evidence="1">Uncharacterized protein</fullName>
    </submittedName>
</protein>
<comment type="caution">
    <text evidence="1">The sequence shown here is derived from an EMBL/GenBank/DDBJ whole genome shotgun (WGS) entry which is preliminary data.</text>
</comment>
<keyword evidence="2" id="KW-1185">Reference proteome</keyword>
<gene>
    <name evidence="1" type="ORF">CEPIT_LOCUS10846</name>
</gene>
<name>A0AAV0D3P3_9ASTE</name>
<evidence type="ECO:0000313" key="1">
    <source>
        <dbReference type="EMBL" id="CAH9089462.1"/>
    </source>
</evidence>
<organism evidence="1 2">
    <name type="scientific">Cuscuta epithymum</name>
    <dbReference type="NCBI Taxonomy" id="186058"/>
    <lineage>
        <taxon>Eukaryota</taxon>
        <taxon>Viridiplantae</taxon>
        <taxon>Streptophyta</taxon>
        <taxon>Embryophyta</taxon>
        <taxon>Tracheophyta</taxon>
        <taxon>Spermatophyta</taxon>
        <taxon>Magnoliopsida</taxon>
        <taxon>eudicotyledons</taxon>
        <taxon>Gunneridae</taxon>
        <taxon>Pentapetalae</taxon>
        <taxon>asterids</taxon>
        <taxon>lamiids</taxon>
        <taxon>Solanales</taxon>
        <taxon>Convolvulaceae</taxon>
        <taxon>Cuscuteae</taxon>
        <taxon>Cuscuta</taxon>
        <taxon>Cuscuta subgen. Cuscuta</taxon>
    </lineage>
</organism>
<accession>A0AAV0D3P3</accession>
<dbReference type="AlphaFoldDB" id="A0AAV0D3P3"/>
<evidence type="ECO:0000313" key="2">
    <source>
        <dbReference type="Proteomes" id="UP001152523"/>
    </source>
</evidence>
<sequence length="128" mass="14080">MPLYPELRLDLRNRKASRRRSEMSNQVGKTVDNGGEFGLGIVNGVSSEIMESAHDGSCLTLHIASSSCSNKFHPDILHLQRRNLIHRRIDNSNRGAVQDISVLAVIFIGAALKPGCRPAPSIIWFSST</sequence>
<dbReference type="Proteomes" id="UP001152523">
    <property type="component" value="Unassembled WGS sequence"/>
</dbReference>
<proteinExistence type="predicted"/>